<comment type="similarity">
    <text evidence="4">Belongs to the cyclin family.</text>
</comment>
<evidence type="ECO:0000313" key="7">
    <source>
        <dbReference type="EMBL" id="KAL3106307.1"/>
    </source>
</evidence>
<dbReference type="InterPro" id="IPR013763">
    <property type="entry name" value="Cyclin-like_dom"/>
</dbReference>
<evidence type="ECO:0000259" key="6">
    <source>
        <dbReference type="SMART" id="SM01332"/>
    </source>
</evidence>
<sequence length="378" mass="42687">MALPLTAALSKLLNCKPENLAQYLNNPEAVNKANAYLSGKKLKTTYQGRDSKTKVVKVGTFSLKAAAETYAFEGFLGMFPKIDISQNIEKPWSSLKFGGGTTLFPTEYADDVDLYMRQLERRSPLDSDFLSGHKTVDGRMRQILVDWLVYVQVRLKLTIETLSLSVHILDRSLLALPGINKTNMQLLGVTCIFIAAKFEELVKPNVDDFVYLAANMFKGEHIMRMEPRVLSGLKFNLSVPYAVQFLHRYRFYTSPSMSVWAFAKFISEVANVCYPLAHFPPSVVAAVSLNLAAFAYGCPLQSPELFVNVFRMSEAAVERISRSFVDHVIQFLDPTAKLGALREKYRRHFVITNEQLALLRDFSDHLRKPNNGLLDVPR</sequence>
<evidence type="ECO:0000256" key="1">
    <source>
        <dbReference type="ARBA" id="ARBA00022618"/>
    </source>
</evidence>
<evidence type="ECO:0000259" key="5">
    <source>
        <dbReference type="SMART" id="SM00385"/>
    </source>
</evidence>
<organism evidence="7 8">
    <name type="scientific">Heterodera trifolii</name>
    <dbReference type="NCBI Taxonomy" id="157864"/>
    <lineage>
        <taxon>Eukaryota</taxon>
        <taxon>Metazoa</taxon>
        <taxon>Ecdysozoa</taxon>
        <taxon>Nematoda</taxon>
        <taxon>Chromadorea</taxon>
        <taxon>Rhabditida</taxon>
        <taxon>Tylenchina</taxon>
        <taxon>Tylenchomorpha</taxon>
        <taxon>Tylenchoidea</taxon>
        <taxon>Heteroderidae</taxon>
        <taxon>Heteroderinae</taxon>
        <taxon>Heterodera</taxon>
    </lineage>
</organism>
<dbReference type="SMART" id="SM01332">
    <property type="entry name" value="Cyclin_C"/>
    <property type="match status" value="1"/>
</dbReference>
<evidence type="ECO:0000313" key="8">
    <source>
        <dbReference type="Proteomes" id="UP001620626"/>
    </source>
</evidence>
<evidence type="ECO:0000256" key="3">
    <source>
        <dbReference type="ARBA" id="ARBA00023306"/>
    </source>
</evidence>
<evidence type="ECO:0000256" key="4">
    <source>
        <dbReference type="RuleBase" id="RU000383"/>
    </source>
</evidence>
<dbReference type="InterPro" id="IPR004367">
    <property type="entry name" value="Cyclin_C-dom"/>
</dbReference>
<accession>A0ABD2KTN4</accession>
<dbReference type="SUPFAM" id="SSF47954">
    <property type="entry name" value="Cyclin-like"/>
    <property type="match status" value="2"/>
</dbReference>
<protein>
    <recommendedName>
        <fullName evidence="9">Cyclin B</fullName>
    </recommendedName>
</protein>
<feature type="domain" description="Cyclin C-terminal" evidence="6">
    <location>
        <begin position="240"/>
        <end position="354"/>
    </location>
</feature>
<evidence type="ECO:0008006" key="9">
    <source>
        <dbReference type="Google" id="ProtNLM"/>
    </source>
</evidence>
<name>A0ABD2KTN4_9BILA</name>
<dbReference type="InterPro" id="IPR006671">
    <property type="entry name" value="Cyclin_N"/>
</dbReference>
<proteinExistence type="inferred from homology"/>
<keyword evidence="1" id="KW-0132">Cell division</keyword>
<gene>
    <name evidence="7" type="ORF">niasHT_012050</name>
</gene>
<dbReference type="FunFam" id="1.10.472.10:FF:000001">
    <property type="entry name" value="G2/mitotic-specific cyclin"/>
    <property type="match status" value="1"/>
</dbReference>
<reference evidence="7 8" key="1">
    <citation type="submission" date="2024-10" db="EMBL/GenBank/DDBJ databases">
        <authorList>
            <person name="Kim D."/>
        </authorList>
    </citation>
    <scope>NUCLEOTIDE SEQUENCE [LARGE SCALE GENOMIC DNA]</scope>
    <source>
        <strain evidence="7">BH-2024</strain>
    </source>
</reference>
<dbReference type="InterPro" id="IPR039361">
    <property type="entry name" value="Cyclin"/>
</dbReference>
<dbReference type="Gene3D" id="1.10.472.10">
    <property type="entry name" value="Cyclin-like"/>
    <property type="match status" value="2"/>
</dbReference>
<dbReference type="AlphaFoldDB" id="A0ABD2KTN4"/>
<dbReference type="Pfam" id="PF00134">
    <property type="entry name" value="Cyclin_N"/>
    <property type="match status" value="1"/>
</dbReference>
<feature type="domain" description="Cyclin-like" evidence="5">
    <location>
        <begin position="244"/>
        <end position="326"/>
    </location>
</feature>
<dbReference type="EMBL" id="JBICBT010000657">
    <property type="protein sequence ID" value="KAL3106307.1"/>
    <property type="molecule type" value="Genomic_DNA"/>
</dbReference>
<dbReference type="Pfam" id="PF02984">
    <property type="entry name" value="Cyclin_C"/>
    <property type="match status" value="1"/>
</dbReference>
<dbReference type="Proteomes" id="UP001620626">
    <property type="component" value="Unassembled WGS sequence"/>
</dbReference>
<keyword evidence="2 4" id="KW-0195">Cyclin</keyword>
<dbReference type="SMART" id="SM00385">
    <property type="entry name" value="CYCLIN"/>
    <property type="match status" value="2"/>
</dbReference>
<keyword evidence="3" id="KW-0131">Cell cycle</keyword>
<evidence type="ECO:0000256" key="2">
    <source>
        <dbReference type="ARBA" id="ARBA00023127"/>
    </source>
</evidence>
<feature type="domain" description="Cyclin-like" evidence="5">
    <location>
        <begin position="146"/>
        <end position="231"/>
    </location>
</feature>
<keyword evidence="8" id="KW-1185">Reference proteome</keyword>
<dbReference type="InterPro" id="IPR036915">
    <property type="entry name" value="Cyclin-like_sf"/>
</dbReference>
<dbReference type="PANTHER" id="PTHR10177">
    <property type="entry name" value="CYCLINS"/>
    <property type="match status" value="1"/>
</dbReference>
<comment type="caution">
    <text evidence="7">The sequence shown here is derived from an EMBL/GenBank/DDBJ whole genome shotgun (WGS) entry which is preliminary data.</text>
</comment>
<dbReference type="GO" id="GO:0051301">
    <property type="term" value="P:cell division"/>
    <property type="evidence" value="ECO:0007669"/>
    <property type="project" value="UniProtKB-KW"/>
</dbReference>